<accession>A0A0F9DFJ2</accession>
<feature type="region of interest" description="Disordered" evidence="1">
    <location>
        <begin position="1"/>
        <end position="51"/>
    </location>
</feature>
<comment type="caution">
    <text evidence="2">The sequence shown here is derived from an EMBL/GenBank/DDBJ whole genome shotgun (WGS) entry which is preliminary data.</text>
</comment>
<feature type="non-terminal residue" evidence="2">
    <location>
        <position position="51"/>
    </location>
</feature>
<dbReference type="EMBL" id="LAZR01029133">
    <property type="protein sequence ID" value="KKL60488.1"/>
    <property type="molecule type" value="Genomic_DNA"/>
</dbReference>
<organism evidence="2">
    <name type="scientific">marine sediment metagenome</name>
    <dbReference type="NCBI Taxonomy" id="412755"/>
    <lineage>
        <taxon>unclassified sequences</taxon>
        <taxon>metagenomes</taxon>
        <taxon>ecological metagenomes</taxon>
    </lineage>
</organism>
<gene>
    <name evidence="2" type="ORF">LCGC14_2204860</name>
</gene>
<name>A0A0F9DFJ2_9ZZZZ</name>
<sequence>MAQNQEVARYQVRRKRGKTKLTSLVNFGGKKASPQKTKAGPSPTPEKPEER</sequence>
<evidence type="ECO:0000313" key="2">
    <source>
        <dbReference type="EMBL" id="KKL60488.1"/>
    </source>
</evidence>
<protein>
    <submittedName>
        <fullName evidence="2">Uncharacterized protein</fullName>
    </submittedName>
</protein>
<proteinExistence type="predicted"/>
<evidence type="ECO:0000256" key="1">
    <source>
        <dbReference type="SAM" id="MobiDB-lite"/>
    </source>
</evidence>
<dbReference type="AlphaFoldDB" id="A0A0F9DFJ2"/>
<reference evidence="2" key="1">
    <citation type="journal article" date="2015" name="Nature">
        <title>Complex archaea that bridge the gap between prokaryotes and eukaryotes.</title>
        <authorList>
            <person name="Spang A."/>
            <person name="Saw J.H."/>
            <person name="Jorgensen S.L."/>
            <person name="Zaremba-Niedzwiedzka K."/>
            <person name="Martijn J."/>
            <person name="Lind A.E."/>
            <person name="van Eijk R."/>
            <person name="Schleper C."/>
            <person name="Guy L."/>
            <person name="Ettema T.J."/>
        </authorList>
    </citation>
    <scope>NUCLEOTIDE SEQUENCE</scope>
</reference>